<dbReference type="Pfam" id="PF14750">
    <property type="entry name" value="INTS2"/>
    <property type="match status" value="1"/>
</dbReference>
<proteinExistence type="predicted"/>
<dbReference type="Proteomes" id="UP001529510">
    <property type="component" value="Unassembled WGS sequence"/>
</dbReference>
<keyword evidence="3" id="KW-1185">Reference proteome</keyword>
<protein>
    <submittedName>
        <fullName evidence="2">Uncharacterized protein</fullName>
    </submittedName>
</protein>
<sequence length="58" mass="6374">LTRAKRFAFFMPTLPCLVSFCKAFPPLFDDVMSLLVQVGQVSAADVTTKARDIDPLIA</sequence>
<feature type="non-terminal residue" evidence="2">
    <location>
        <position position="58"/>
    </location>
</feature>
<feature type="chain" id="PRO_5044814871" evidence="1">
    <location>
        <begin position="24"/>
        <end position="58"/>
    </location>
</feature>
<evidence type="ECO:0000313" key="3">
    <source>
        <dbReference type="Proteomes" id="UP001529510"/>
    </source>
</evidence>
<feature type="non-terminal residue" evidence="2">
    <location>
        <position position="1"/>
    </location>
</feature>
<keyword evidence="1" id="KW-0732">Signal</keyword>
<comment type="caution">
    <text evidence="2">The sequence shown here is derived from an EMBL/GenBank/DDBJ whole genome shotgun (WGS) entry which is preliminary data.</text>
</comment>
<gene>
    <name evidence="2" type="ORF">M9458_022029</name>
</gene>
<feature type="signal peptide" evidence="1">
    <location>
        <begin position="1"/>
        <end position="23"/>
    </location>
</feature>
<accession>A0ABD0Q8X8</accession>
<dbReference type="AlphaFoldDB" id="A0ABD0Q8X8"/>
<reference evidence="2 3" key="1">
    <citation type="submission" date="2024-05" db="EMBL/GenBank/DDBJ databases">
        <title>Genome sequencing and assembly of Indian major carp, Cirrhinus mrigala (Hamilton, 1822).</title>
        <authorList>
            <person name="Mohindra V."/>
            <person name="Chowdhury L.M."/>
            <person name="Lal K."/>
            <person name="Jena J.K."/>
        </authorList>
    </citation>
    <scope>NUCLEOTIDE SEQUENCE [LARGE SCALE GENOMIC DNA]</scope>
    <source>
        <strain evidence="2">CM1030</strain>
        <tissue evidence="2">Blood</tissue>
    </source>
</reference>
<dbReference type="InterPro" id="IPR029321">
    <property type="entry name" value="INTS2"/>
</dbReference>
<dbReference type="EMBL" id="JAMKFB020000010">
    <property type="protein sequence ID" value="KAL0182654.1"/>
    <property type="molecule type" value="Genomic_DNA"/>
</dbReference>
<organism evidence="2 3">
    <name type="scientific">Cirrhinus mrigala</name>
    <name type="common">Mrigala</name>
    <dbReference type="NCBI Taxonomy" id="683832"/>
    <lineage>
        <taxon>Eukaryota</taxon>
        <taxon>Metazoa</taxon>
        <taxon>Chordata</taxon>
        <taxon>Craniata</taxon>
        <taxon>Vertebrata</taxon>
        <taxon>Euteleostomi</taxon>
        <taxon>Actinopterygii</taxon>
        <taxon>Neopterygii</taxon>
        <taxon>Teleostei</taxon>
        <taxon>Ostariophysi</taxon>
        <taxon>Cypriniformes</taxon>
        <taxon>Cyprinidae</taxon>
        <taxon>Labeoninae</taxon>
        <taxon>Labeonini</taxon>
        <taxon>Cirrhinus</taxon>
    </lineage>
</organism>
<dbReference type="PANTHER" id="PTHR28608">
    <property type="entry name" value="INTEGRATOR COMPLEX SUBUNIT 2"/>
    <property type="match status" value="1"/>
</dbReference>
<evidence type="ECO:0000313" key="2">
    <source>
        <dbReference type="EMBL" id="KAL0182654.1"/>
    </source>
</evidence>
<evidence type="ECO:0000256" key="1">
    <source>
        <dbReference type="SAM" id="SignalP"/>
    </source>
</evidence>
<name>A0ABD0Q8X8_CIRMR</name>
<dbReference type="PANTHER" id="PTHR28608:SF1">
    <property type="entry name" value="INTEGRATOR COMPLEX SUBUNIT 2"/>
    <property type="match status" value="1"/>
</dbReference>